<sequence>MFAITLMLLLLISNRFKYCHTGFLLLIKHITKSHEM</sequence>
<accession>A0A381ZK27</accession>
<evidence type="ECO:0000313" key="1">
    <source>
        <dbReference type="EMBL" id="SVA89192.1"/>
    </source>
</evidence>
<gene>
    <name evidence="1" type="ORF">METZ01_LOCUS142046</name>
</gene>
<reference evidence="1" key="1">
    <citation type="submission" date="2018-05" db="EMBL/GenBank/DDBJ databases">
        <authorList>
            <person name="Lanie J.A."/>
            <person name="Ng W.-L."/>
            <person name="Kazmierczak K.M."/>
            <person name="Andrzejewski T.M."/>
            <person name="Davidsen T.M."/>
            <person name="Wayne K.J."/>
            <person name="Tettelin H."/>
            <person name="Glass J.I."/>
            <person name="Rusch D."/>
            <person name="Podicherti R."/>
            <person name="Tsui H.-C.T."/>
            <person name="Winkler M.E."/>
        </authorList>
    </citation>
    <scope>NUCLEOTIDE SEQUENCE</scope>
</reference>
<organism evidence="1">
    <name type="scientific">marine metagenome</name>
    <dbReference type="NCBI Taxonomy" id="408172"/>
    <lineage>
        <taxon>unclassified sequences</taxon>
        <taxon>metagenomes</taxon>
        <taxon>ecological metagenomes</taxon>
    </lineage>
</organism>
<dbReference type="EMBL" id="UINC01021509">
    <property type="protein sequence ID" value="SVA89192.1"/>
    <property type="molecule type" value="Genomic_DNA"/>
</dbReference>
<name>A0A381ZK27_9ZZZZ</name>
<protein>
    <submittedName>
        <fullName evidence="1">Uncharacterized protein</fullName>
    </submittedName>
</protein>
<proteinExistence type="predicted"/>
<dbReference type="AlphaFoldDB" id="A0A381ZK27"/>